<evidence type="ECO:0000313" key="1">
    <source>
        <dbReference type="EMBL" id="SDR48553.1"/>
    </source>
</evidence>
<keyword evidence="2" id="KW-1185">Reference proteome</keyword>
<proteinExistence type="predicted"/>
<dbReference type="EMBL" id="FNKP01000003">
    <property type="protein sequence ID" value="SDR48553.1"/>
    <property type="molecule type" value="Genomic_DNA"/>
</dbReference>
<gene>
    <name evidence="1" type="ORF">SAMN05443245_6228</name>
</gene>
<dbReference type="AlphaFoldDB" id="A0A1H1JF73"/>
<protein>
    <submittedName>
        <fullName evidence="1">Uncharacterized protein</fullName>
    </submittedName>
</protein>
<accession>A0A1H1JF73</accession>
<sequence length="68" mass="8089">MDARTNAEKHRRDYMIIHVAKERLIWKTALPYLSARSLESSPTTVSYSWHPHKQKWTKRQDVPPIAPY</sequence>
<reference evidence="2" key="1">
    <citation type="submission" date="2016-10" db="EMBL/GenBank/DDBJ databases">
        <authorList>
            <person name="Varghese N."/>
        </authorList>
    </citation>
    <scope>NUCLEOTIDE SEQUENCE [LARGE SCALE GENOMIC DNA]</scope>
    <source>
        <strain evidence="2">GAS106B</strain>
    </source>
</reference>
<evidence type="ECO:0000313" key="2">
    <source>
        <dbReference type="Proteomes" id="UP000183487"/>
    </source>
</evidence>
<dbReference type="Proteomes" id="UP000183487">
    <property type="component" value="Unassembled WGS sequence"/>
</dbReference>
<name>A0A1H1JF73_9BURK</name>
<organism evidence="1 2">
    <name type="scientific">Paraburkholderia fungorum</name>
    <dbReference type="NCBI Taxonomy" id="134537"/>
    <lineage>
        <taxon>Bacteria</taxon>
        <taxon>Pseudomonadati</taxon>
        <taxon>Pseudomonadota</taxon>
        <taxon>Betaproteobacteria</taxon>
        <taxon>Burkholderiales</taxon>
        <taxon>Burkholderiaceae</taxon>
        <taxon>Paraburkholderia</taxon>
    </lineage>
</organism>